<feature type="transmembrane region" description="Helical" evidence="7">
    <location>
        <begin position="132"/>
        <end position="151"/>
    </location>
</feature>
<evidence type="ECO:0000256" key="7">
    <source>
        <dbReference type="SAM" id="Phobius"/>
    </source>
</evidence>
<keyword evidence="4 7" id="KW-0812">Transmembrane</keyword>
<dbReference type="PANTHER" id="PTHR40074:SF2">
    <property type="entry name" value="O-ACETYLTRANSFERASE WECH"/>
    <property type="match status" value="1"/>
</dbReference>
<feature type="transmembrane region" description="Helical" evidence="7">
    <location>
        <begin position="214"/>
        <end position="231"/>
    </location>
</feature>
<accession>A0ABY3MU79</accession>
<comment type="similarity">
    <text evidence="2">Belongs to the acyltransferase 3 family.</text>
</comment>
<evidence type="ECO:0000256" key="6">
    <source>
        <dbReference type="ARBA" id="ARBA00023136"/>
    </source>
</evidence>
<dbReference type="PANTHER" id="PTHR40074">
    <property type="entry name" value="O-ACETYLTRANSFERASE WECH"/>
    <property type="match status" value="1"/>
</dbReference>
<gene>
    <name evidence="9" type="ORF">CWS31_013845</name>
</gene>
<feature type="transmembrane region" description="Helical" evidence="7">
    <location>
        <begin position="243"/>
        <end position="264"/>
    </location>
</feature>
<feature type="transmembrane region" description="Helical" evidence="7">
    <location>
        <begin position="181"/>
        <end position="202"/>
    </location>
</feature>
<evidence type="ECO:0000256" key="5">
    <source>
        <dbReference type="ARBA" id="ARBA00022989"/>
    </source>
</evidence>
<protein>
    <submittedName>
        <fullName evidence="9">Acyltransferase</fullName>
    </submittedName>
</protein>
<comment type="subcellular location">
    <subcellularLocation>
        <location evidence="1">Cell membrane</location>
        <topology evidence="1">Multi-pass membrane protein</topology>
    </subcellularLocation>
</comment>
<feature type="transmembrane region" description="Helical" evidence="7">
    <location>
        <begin position="311"/>
        <end position="332"/>
    </location>
</feature>
<keyword evidence="9" id="KW-0012">Acyltransferase</keyword>
<comment type="caution">
    <text evidence="9">The sequence shown here is derived from an EMBL/GenBank/DDBJ whole genome shotgun (WGS) entry which is preliminary data.</text>
</comment>
<evidence type="ECO:0000256" key="4">
    <source>
        <dbReference type="ARBA" id="ARBA00022692"/>
    </source>
</evidence>
<feature type="transmembrane region" description="Helical" evidence="7">
    <location>
        <begin position="12"/>
        <end position="30"/>
    </location>
</feature>
<evidence type="ECO:0000256" key="1">
    <source>
        <dbReference type="ARBA" id="ARBA00004651"/>
    </source>
</evidence>
<dbReference type="InterPro" id="IPR002656">
    <property type="entry name" value="Acyl_transf_3_dom"/>
</dbReference>
<feature type="transmembrane region" description="Helical" evidence="7">
    <location>
        <begin position="158"/>
        <end position="175"/>
    </location>
</feature>
<name>A0ABY3MU79_9GAMM</name>
<dbReference type="EMBL" id="PJAI02000018">
    <property type="protein sequence ID" value="TYK64771.1"/>
    <property type="molecule type" value="Genomic_DNA"/>
</dbReference>
<reference evidence="9 10" key="1">
    <citation type="submission" date="2019-08" db="EMBL/GenBank/DDBJ databases">
        <title>Microbe sample from Colwellia echini.</title>
        <authorList>
            <person name="Christiansen L."/>
            <person name="Pathiraja D."/>
            <person name="Schultz-Johansen M."/>
            <person name="Choi I.-G."/>
            <person name="Stougaard P."/>
        </authorList>
    </citation>
    <scope>NUCLEOTIDE SEQUENCE [LARGE SCALE GENOMIC DNA]</scope>
    <source>
        <strain evidence="9 10">A3</strain>
    </source>
</reference>
<keyword evidence="3" id="KW-1003">Cell membrane</keyword>
<feature type="transmembrane region" description="Helical" evidence="7">
    <location>
        <begin position="78"/>
        <end position="96"/>
    </location>
</feature>
<organism evidence="9 10">
    <name type="scientific">Colwellia echini</name>
    <dbReference type="NCBI Taxonomy" id="1982103"/>
    <lineage>
        <taxon>Bacteria</taxon>
        <taxon>Pseudomonadati</taxon>
        <taxon>Pseudomonadota</taxon>
        <taxon>Gammaproteobacteria</taxon>
        <taxon>Alteromonadales</taxon>
        <taxon>Colwelliaceae</taxon>
        <taxon>Colwellia</taxon>
    </lineage>
</organism>
<keyword evidence="5 7" id="KW-1133">Transmembrane helix</keyword>
<keyword evidence="10" id="KW-1185">Reference proteome</keyword>
<dbReference type="GO" id="GO:0016746">
    <property type="term" value="F:acyltransferase activity"/>
    <property type="evidence" value="ECO:0007669"/>
    <property type="project" value="UniProtKB-KW"/>
</dbReference>
<proteinExistence type="inferred from homology"/>
<dbReference type="Pfam" id="PF01757">
    <property type="entry name" value="Acyl_transf_3"/>
    <property type="match status" value="1"/>
</dbReference>
<evidence type="ECO:0000313" key="9">
    <source>
        <dbReference type="EMBL" id="TYK64771.1"/>
    </source>
</evidence>
<feature type="transmembrane region" description="Helical" evidence="7">
    <location>
        <begin position="276"/>
        <end position="296"/>
    </location>
</feature>
<keyword evidence="9" id="KW-0808">Transferase</keyword>
<dbReference type="Proteomes" id="UP000815846">
    <property type="component" value="Unassembled WGS sequence"/>
</dbReference>
<evidence type="ECO:0000313" key="10">
    <source>
        <dbReference type="Proteomes" id="UP000815846"/>
    </source>
</evidence>
<keyword evidence="6 7" id="KW-0472">Membrane</keyword>
<feature type="domain" description="Acyltransferase 3" evidence="8">
    <location>
        <begin position="4"/>
        <end position="327"/>
    </location>
</feature>
<sequence>MFLNSFNHFRAIAIIFIVAGHSMGLVNIPLESTFEKTLVNIISGGTFLFVFISGFLFYYVFYKKFQYRKFIVKKIRNIFIPYILLGIAPVFFYVFLKKDIYEGYFLPTTDGFLAEYLVPVLKYYWTGAFFNAYWYITFIMITFICSPLHIAFIRSSKYVQLTIIIILSFISVFIQRPVNNLLVFQSFVFFTPVYLIGIYCSINRESIYKFFKNKEVYLFFTVVFIAYLQAHSSTLGSYHKPPFIYGSIDLMFLQKIIFCLFFMVWLHRFEHINNRVVHTVAATSFAIYFIHPYLLWGMNKFNYVLQTSHPWFVYIALVGSVVVCCICVALVMKKVTPKFSRYIIGY</sequence>
<feature type="transmembrane region" description="Helical" evidence="7">
    <location>
        <begin position="42"/>
        <end position="62"/>
    </location>
</feature>
<evidence type="ECO:0000256" key="2">
    <source>
        <dbReference type="ARBA" id="ARBA00007400"/>
    </source>
</evidence>
<evidence type="ECO:0000256" key="3">
    <source>
        <dbReference type="ARBA" id="ARBA00022475"/>
    </source>
</evidence>
<dbReference type="RefSeq" id="WP_101343648.1">
    <property type="nucleotide sequence ID" value="NZ_PJAI02000018.1"/>
</dbReference>
<evidence type="ECO:0000259" key="8">
    <source>
        <dbReference type="Pfam" id="PF01757"/>
    </source>
</evidence>